<sequence length="327" mass="35334">MLQPNASQKELKNLHESLTVDAELSQNYVVLIVSSCLIASFGLISNSAAVIIGAMIIAPLMLPLRSLAFSALEGDLHLFRQSLISVGVGTGVSIFLAGLLGSLVAIPEFGSEVLSRTQPNLVDLGIAVAAGGISGYAKVRPKISDALAGTAIAVALMPPICVVGLSLSQGIWQFSWGAFLLYLTNLLGITLACMLVFITMGYAKISHALGWILGLTGILLLPLGASFFQLVKQSQLQATLRKNLVNRTITIGQQVRLSKTEVNWTKNPPEVYLNVQADKPITPKQVRLVEEFLEKEMKQRFTIIVRSSRVHEVRGSDSLERETSLQK</sequence>
<organism evidence="2 3">
    <name type="scientific">Allocoleopsis franciscana PCC 7113</name>
    <dbReference type="NCBI Taxonomy" id="1173027"/>
    <lineage>
        <taxon>Bacteria</taxon>
        <taxon>Bacillati</taxon>
        <taxon>Cyanobacteriota</taxon>
        <taxon>Cyanophyceae</taxon>
        <taxon>Coleofasciculales</taxon>
        <taxon>Coleofasciculaceae</taxon>
        <taxon>Allocoleopsis</taxon>
        <taxon>Allocoleopsis franciscana</taxon>
    </lineage>
</organism>
<dbReference type="AlphaFoldDB" id="K9WIS8"/>
<feature type="transmembrane region" description="Helical" evidence="1">
    <location>
        <begin position="208"/>
        <end position="231"/>
    </location>
</feature>
<feature type="transmembrane region" description="Helical" evidence="1">
    <location>
        <begin position="29"/>
        <end position="62"/>
    </location>
</feature>
<evidence type="ECO:0000313" key="2">
    <source>
        <dbReference type="EMBL" id="AFZ20320.1"/>
    </source>
</evidence>
<keyword evidence="3" id="KW-1185">Reference proteome</keyword>
<gene>
    <name evidence="2" type="ORF">Mic7113_4644</name>
</gene>
<dbReference type="Pfam" id="PF04087">
    <property type="entry name" value="DUF389"/>
    <property type="match status" value="1"/>
</dbReference>
<accession>K9WIS8</accession>
<dbReference type="InterPro" id="IPR005240">
    <property type="entry name" value="DUF389"/>
</dbReference>
<dbReference type="STRING" id="1173027.Mic7113_4644"/>
<dbReference type="EMBL" id="CP003630">
    <property type="protein sequence ID" value="AFZ20320.1"/>
    <property type="molecule type" value="Genomic_DNA"/>
</dbReference>
<keyword evidence="1" id="KW-0812">Transmembrane</keyword>
<feature type="transmembrane region" description="Helical" evidence="1">
    <location>
        <begin position="83"/>
        <end position="106"/>
    </location>
</feature>
<dbReference type="Proteomes" id="UP000010471">
    <property type="component" value="Chromosome"/>
</dbReference>
<protein>
    <submittedName>
        <fullName evidence="2">Putative membrane protein</fullName>
    </submittedName>
</protein>
<feature type="transmembrane region" description="Helical" evidence="1">
    <location>
        <begin position="146"/>
        <end position="167"/>
    </location>
</feature>
<proteinExistence type="predicted"/>
<dbReference type="KEGG" id="mic:Mic7113_4644"/>
<reference evidence="2 3" key="1">
    <citation type="submission" date="2012-06" db="EMBL/GenBank/DDBJ databases">
        <title>Finished chromosome of genome of Microcoleus sp. PCC 7113.</title>
        <authorList>
            <consortium name="US DOE Joint Genome Institute"/>
            <person name="Gugger M."/>
            <person name="Coursin T."/>
            <person name="Rippka R."/>
            <person name="Tandeau De Marsac N."/>
            <person name="Huntemann M."/>
            <person name="Wei C.-L."/>
            <person name="Han J."/>
            <person name="Detter J.C."/>
            <person name="Han C."/>
            <person name="Tapia R."/>
            <person name="Chen A."/>
            <person name="Kyrpides N."/>
            <person name="Mavromatis K."/>
            <person name="Markowitz V."/>
            <person name="Szeto E."/>
            <person name="Ivanova N."/>
            <person name="Pagani I."/>
            <person name="Pati A."/>
            <person name="Goodwin L."/>
            <person name="Nordberg H.P."/>
            <person name="Cantor M.N."/>
            <person name="Hua S.X."/>
            <person name="Woyke T."/>
            <person name="Kerfeld C.A."/>
        </authorList>
    </citation>
    <scope>NUCLEOTIDE SEQUENCE [LARGE SCALE GENOMIC DNA]</scope>
    <source>
        <strain evidence="2 3">PCC 7113</strain>
    </source>
</reference>
<keyword evidence="1" id="KW-0472">Membrane</keyword>
<name>K9WIS8_9CYAN</name>
<dbReference type="HOGENOM" id="CLU_056545_1_0_3"/>
<evidence type="ECO:0000313" key="3">
    <source>
        <dbReference type="Proteomes" id="UP000010471"/>
    </source>
</evidence>
<dbReference type="PANTHER" id="PTHR20992">
    <property type="entry name" value="AT15442P-RELATED"/>
    <property type="match status" value="1"/>
</dbReference>
<evidence type="ECO:0000256" key="1">
    <source>
        <dbReference type="SAM" id="Phobius"/>
    </source>
</evidence>
<dbReference type="PANTHER" id="PTHR20992:SF9">
    <property type="entry name" value="AT15442P-RELATED"/>
    <property type="match status" value="1"/>
</dbReference>
<keyword evidence="1" id="KW-1133">Transmembrane helix</keyword>
<dbReference type="PATRIC" id="fig|1173027.3.peg.5139"/>
<dbReference type="OrthoDB" id="9790659at2"/>
<feature type="transmembrane region" description="Helical" evidence="1">
    <location>
        <begin position="179"/>
        <end position="202"/>
    </location>
</feature>
<dbReference type="eggNOG" id="COG1808">
    <property type="taxonomic scope" value="Bacteria"/>
</dbReference>
<dbReference type="RefSeq" id="WP_015184455.1">
    <property type="nucleotide sequence ID" value="NC_019738.1"/>
</dbReference>